<feature type="transmembrane region" description="Helical" evidence="1">
    <location>
        <begin position="50"/>
        <end position="72"/>
    </location>
</feature>
<dbReference type="Proteomes" id="UP001319921">
    <property type="component" value="Chromosome"/>
</dbReference>
<dbReference type="RefSeq" id="WP_229570725.1">
    <property type="nucleotide sequence ID" value="NZ_AP025226.1"/>
</dbReference>
<dbReference type="GeneID" id="68867802"/>
<protein>
    <recommendedName>
        <fullName evidence="4">Quinol oxidase subunit 2</fullName>
    </recommendedName>
</protein>
<keyword evidence="3" id="KW-1185">Reference proteome</keyword>
<evidence type="ECO:0000313" key="2">
    <source>
        <dbReference type="EMBL" id="BDC00063.1"/>
    </source>
</evidence>
<evidence type="ECO:0000256" key="1">
    <source>
        <dbReference type="SAM" id="Phobius"/>
    </source>
</evidence>
<name>A0AAQ4CW81_9CREN</name>
<keyword evidence="1" id="KW-0472">Membrane</keyword>
<accession>A0AAQ4CW81</accession>
<feature type="transmembrane region" description="Helical" evidence="1">
    <location>
        <begin position="12"/>
        <end position="30"/>
    </location>
</feature>
<dbReference type="AlphaFoldDB" id="A0AAQ4CW81"/>
<keyword evidence="1" id="KW-0812">Transmembrane</keyword>
<dbReference type="KEGG" id="scas:SACC_30790"/>
<organism evidence="2 3">
    <name type="scientific">Saccharolobus caldissimus</name>
    <dbReference type="NCBI Taxonomy" id="1702097"/>
    <lineage>
        <taxon>Archaea</taxon>
        <taxon>Thermoproteota</taxon>
        <taxon>Thermoprotei</taxon>
        <taxon>Sulfolobales</taxon>
        <taxon>Sulfolobaceae</taxon>
        <taxon>Saccharolobus</taxon>
    </lineage>
</organism>
<sequence length="146" mass="16615">MSNSRKLTGKDYAWWTISVLALFVLFLWVGNFGNLTYLTQSPITNYVETLWHVTYIAAGGVFAIFMGSIIFLSVRFRAVEVTEAKPKNVINYYYAALFIDLLAVIGITYEIFTIAISQFILGLLAAADLLLFASIIYLVYKMYYQE</sequence>
<dbReference type="EMBL" id="AP025226">
    <property type="protein sequence ID" value="BDC00063.1"/>
    <property type="molecule type" value="Genomic_DNA"/>
</dbReference>
<evidence type="ECO:0000313" key="3">
    <source>
        <dbReference type="Proteomes" id="UP001319921"/>
    </source>
</evidence>
<proteinExistence type="predicted"/>
<gene>
    <name evidence="2" type="ORF">SACC_30790</name>
</gene>
<keyword evidence="1" id="KW-1133">Transmembrane helix</keyword>
<feature type="transmembrane region" description="Helical" evidence="1">
    <location>
        <begin position="92"/>
        <end position="112"/>
    </location>
</feature>
<reference evidence="2 3" key="1">
    <citation type="journal article" date="2022" name="Microbiol. Resour. Announc.">
        <title>Complete Genome Sequence of the Hyperthermophilic and Acidophilic Archaeon Saccharolobus caldissimus Strain HS-3T.</title>
        <authorList>
            <person name="Sakai H.D."/>
            <person name="Kurosawa N."/>
        </authorList>
    </citation>
    <scope>NUCLEOTIDE SEQUENCE [LARGE SCALE GENOMIC DNA]</scope>
    <source>
        <strain evidence="2 3">JCM32116</strain>
    </source>
</reference>
<feature type="transmembrane region" description="Helical" evidence="1">
    <location>
        <begin position="118"/>
        <end position="140"/>
    </location>
</feature>
<evidence type="ECO:0008006" key="4">
    <source>
        <dbReference type="Google" id="ProtNLM"/>
    </source>
</evidence>